<keyword evidence="1" id="KW-0812">Transmembrane</keyword>
<proteinExistence type="predicted"/>
<sequence>NESITKSTFCTFSLFVMFIWKFYIKKLTQHANFVSILVNYQNMRKTLVNKRNRLHEWTWKLKKAQVRIERPALGQNYYGWMDGWINRNMLMPNFYYKFLGIDPANLHSVTGLTFFTDSN</sequence>
<keyword evidence="1" id="KW-0472">Membrane</keyword>
<dbReference type="EMBL" id="JASPKZ010007842">
    <property type="protein sequence ID" value="KAJ9581823.1"/>
    <property type="molecule type" value="Genomic_DNA"/>
</dbReference>
<accession>A0AAD7ZJN9</accession>
<dbReference type="AlphaFoldDB" id="A0AAD7ZJN9"/>
<evidence type="ECO:0000256" key="1">
    <source>
        <dbReference type="SAM" id="Phobius"/>
    </source>
</evidence>
<dbReference type="Proteomes" id="UP001233999">
    <property type="component" value="Unassembled WGS sequence"/>
</dbReference>
<feature type="non-terminal residue" evidence="2">
    <location>
        <position position="1"/>
    </location>
</feature>
<name>A0AAD7ZJN9_DIPPU</name>
<feature type="transmembrane region" description="Helical" evidence="1">
    <location>
        <begin position="6"/>
        <end position="24"/>
    </location>
</feature>
<protein>
    <submittedName>
        <fullName evidence="2">Uncharacterized protein</fullName>
    </submittedName>
</protein>
<feature type="non-terminal residue" evidence="2">
    <location>
        <position position="119"/>
    </location>
</feature>
<gene>
    <name evidence="2" type="ORF">L9F63_003892</name>
</gene>
<evidence type="ECO:0000313" key="3">
    <source>
        <dbReference type="Proteomes" id="UP001233999"/>
    </source>
</evidence>
<keyword evidence="1" id="KW-1133">Transmembrane helix</keyword>
<keyword evidence="3" id="KW-1185">Reference proteome</keyword>
<organism evidence="2 3">
    <name type="scientific">Diploptera punctata</name>
    <name type="common">Pacific beetle cockroach</name>
    <dbReference type="NCBI Taxonomy" id="6984"/>
    <lineage>
        <taxon>Eukaryota</taxon>
        <taxon>Metazoa</taxon>
        <taxon>Ecdysozoa</taxon>
        <taxon>Arthropoda</taxon>
        <taxon>Hexapoda</taxon>
        <taxon>Insecta</taxon>
        <taxon>Pterygota</taxon>
        <taxon>Neoptera</taxon>
        <taxon>Polyneoptera</taxon>
        <taxon>Dictyoptera</taxon>
        <taxon>Blattodea</taxon>
        <taxon>Blaberoidea</taxon>
        <taxon>Blaberidae</taxon>
        <taxon>Diplopterinae</taxon>
        <taxon>Diploptera</taxon>
    </lineage>
</organism>
<reference evidence="2" key="1">
    <citation type="journal article" date="2023" name="IScience">
        <title>Live-bearing cockroach genome reveals convergent evolutionary mechanisms linked to viviparity in insects and beyond.</title>
        <authorList>
            <person name="Fouks B."/>
            <person name="Harrison M.C."/>
            <person name="Mikhailova A.A."/>
            <person name="Marchal E."/>
            <person name="English S."/>
            <person name="Carruthers M."/>
            <person name="Jennings E.C."/>
            <person name="Chiamaka E.L."/>
            <person name="Frigard R.A."/>
            <person name="Pippel M."/>
            <person name="Attardo G.M."/>
            <person name="Benoit J.B."/>
            <person name="Bornberg-Bauer E."/>
            <person name="Tobe S.S."/>
        </authorList>
    </citation>
    <scope>NUCLEOTIDE SEQUENCE</scope>
    <source>
        <strain evidence="2">Stay&amp;Tobe</strain>
    </source>
</reference>
<evidence type="ECO:0000313" key="2">
    <source>
        <dbReference type="EMBL" id="KAJ9581823.1"/>
    </source>
</evidence>
<reference evidence="2" key="2">
    <citation type="submission" date="2023-05" db="EMBL/GenBank/DDBJ databases">
        <authorList>
            <person name="Fouks B."/>
        </authorList>
    </citation>
    <scope>NUCLEOTIDE SEQUENCE</scope>
    <source>
        <strain evidence="2">Stay&amp;Tobe</strain>
        <tissue evidence="2">Testes</tissue>
    </source>
</reference>
<comment type="caution">
    <text evidence="2">The sequence shown here is derived from an EMBL/GenBank/DDBJ whole genome shotgun (WGS) entry which is preliminary data.</text>
</comment>